<protein>
    <submittedName>
        <fullName evidence="2">Uncharacterized protein</fullName>
    </submittedName>
</protein>
<gene>
    <name evidence="2" type="ORF">TRICI_006568</name>
</gene>
<organism evidence="2 3">
    <name type="scientific">Trichomonascus ciferrii</name>
    <dbReference type="NCBI Taxonomy" id="44093"/>
    <lineage>
        <taxon>Eukaryota</taxon>
        <taxon>Fungi</taxon>
        <taxon>Dikarya</taxon>
        <taxon>Ascomycota</taxon>
        <taxon>Saccharomycotina</taxon>
        <taxon>Dipodascomycetes</taxon>
        <taxon>Dipodascales</taxon>
        <taxon>Trichomonascaceae</taxon>
        <taxon>Trichomonascus</taxon>
        <taxon>Trichomonascus ciferrii complex</taxon>
    </lineage>
</organism>
<reference evidence="2" key="1">
    <citation type="journal article" date="2019" name="G3 (Bethesda)">
        <title>Genome Assemblies of Two Rare Opportunistic Yeast Pathogens: Diutina rugosa (syn. Candida rugosa) and Trichomonascus ciferrii (syn. Candida ciferrii).</title>
        <authorList>
            <person name="Mixao V."/>
            <person name="Saus E."/>
            <person name="Hansen A.P."/>
            <person name="Lass-Florl C."/>
            <person name="Gabaldon T."/>
        </authorList>
    </citation>
    <scope>NUCLEOTIDE SEQUENCE</scope>
    <source>
        <strain evidence="2">CBS 4856</strain>
    </source>
</reference>
<evidence type="ECO:0000313" key="2">
    <source>
        <dbReference type="EMBL" id="KAA8898307.1"/>
    </source>
</evidence>
<feature type="compositionally biased region" description="Basic and acidic residues" evidence="1">
    <location>
        <begin position="191"/>
        <end position="204"/>
    </location>
</feature>
<feature type="region of interest" description="Disordered" evidence="1">
    <location>
        <begin position="63"/>
        <end position="84"/>
    </location>
</feature>
<name>A0A642UG70_9ASCO</name>
<feature type="compositionally biased region" description="Acidic residues" evidence="1">
    <location>
        <begin position="63"/>
        <end position="80"/>
    </location>
</feature>
<evidence type="ECO:0000313" key="3">
    <source>
        <dbReference type="Proteomes" id="UP000761534"/>
    </source>
</evidence>
<sequence>MERTIRNNFIERGYELVDSHSHAGFGATAGVDSVEGVLVVSVGVVCGAEDELAEAVAEVDCAEDGVGDGDEEEEDGDDGERGEGFSGGHVLVFLAGLVHADEFEEEPQYEDCGGDDGDGEGELDVTCVQHNHRELDRKAQEEEEVELDQRHKHQIGHVPSLQPQVRPDVFVERPAKLAIKAIGEAAHQHKRDRDHARDRDRDRAHHVPVAVCGVVVAVLREGRDRARDLVVLQTGVDEHGEGEEVEPHDLDRVLMAERVEREHALVELCEDEQGEICRDRS</sequence>
<comment type="caution">
    <text evidence="2">The sequence shown here is derived from an EMBL/GenBank/DDBJ whole genome shotgun (WGS) entry which is preliminary data.</text>
</comment>
<dbReference type="VEuPathDB" id="FungiDB:TRICI_006568"/>
<accession>A0A642UG70</accession>
<evidence type="ECO:0000256" key="1">
    <source>
        <dbReference type="SAM" id="MobiDB-lite"/>
    </source>
</evidence>
<dbReference type="Proteomes" id="UP000761534">
    <property type="component" value="Unassembled WGS sequence"/>
</dbReference>
<dbReference type="AlphaFoldDB" id="A0A642UG70"/>
<feature type="region of interest" description="Disordered" evidence="1">
    <location>
        <begin position="184"/>
        <end position="204"/>
    </location>
</feature>
<dbReference type="EMBL" id="SWFS01000547">
    <property type="protein sequence ID" value="KAA8898307.1"/>
    <property type="molecule type" value="Genomic_DNA"/>
</dbReference>
<proteinExistence type="predicted"/>
<keyword evidence="3" id="KW-1185">Reference proteome</keyword>